<dbReference type="GO" id="GO:0043162">
    <property type="term" value="P:ubiquitin-dependent protein catabolic process via the multivesicular body sorting pathway"/>
    <property type="evidence" value="ECO:0007669"/>
    <property type="project" value="UniProtKB-ARBA"/>
</dbReference>
<dbReference type="GO" id="GO:0000813">
    <property type="term" value="C:ESCRT I complex"/>
    <property type="evidence" value="ECO:0007669"/>
    <property type="project" value="TreeGrafter"/>
</dbReference>
<evidence type="ECO:0000256" key="1">
    <source>
        <dbReference type="ARBA" id="ARBA00004177"/>
    </source>
</evidence>
<sequence length="658" mass="72069">MRLQSIKMHKKILSYPAISRGPCTPGPQARANWCLRVFEKVPRLKCQDKLVPCLVIRMPRLPLSHSTPQPGSGGTSTAATTTLTTTTGPRVYAPITTNTCFFEDANMAVQQHVLNWLYSVLTSEYRDVNRAYSDVAQALAQYPSLSPRTDVHTFPNGSSALLLRLTGTIPVLFRRTTYRFPISLWVPHAYPQEAPLVYVTPTENMMVRPGQHVDPQGQVYHPYLAGWAGFWDKSSILDFLAILRDVFAKEPPVVARQPGGPPPPPAQQLQPASPPPVPPLPPDLAARPSSQAQHHSPENAPRPPPPPPKPGMQVDPRQPPVQGSPRAGPPVPPLPPKPGRPISQYAGEDPRLHHEQQARPGPSRYDTAPPLPPQAPRSPPVPPRPFHPPVQQQPPPPPGPQYQRSPPPPSNYSPGPPQPPYLPNDTRRSLPPQQQFTPVHQQQWQQPQAQPPIQQPPPPQPNPPVPDIMDSEDLTLSIPPTTTSAPPIPPNPEKDAILRQLASTLFTLRQQARDQNSSSLAGLQSQRQAMAAASQRMQAESAQLTQLSNLLTSNTSILQDSLRKADAVIESSSRLPEPNIDELLVAPTVVGNQLYDLVAEERALADAIFVLGRAVERGRIAPQTFARLTRSLAREWYLKKALVKKIGVGMGLSTGVGY</sequence>
<dbReference type="HOGENOM" id="CLU_017548_2_1_1"/>
<dbReference type="AlphaFoldDB" id="B2ADK8"/>
<reference evidence="14" key="3">
    <citation type="journal article" date="2014" name="Genetics">
        <title>Maintaining two mating types: Structure of the mating type locus and its role in heterokaryosis in Podospora anserina.</title>
        <authorList>
            <person name="Grognet P."/>
            <person name="Bidard F."/>
            <person name="Kuchly C."/>
            <person name="Tong L.C.H."/>
            <person name="Coppin E."/>
            <person name="Benkhali J.A."/>
            <person name="Couloux A."/>
            <person name="Wincker P."/>
            <person name="Debuchy R."/>
            <person name="Silar P."/>
        </authorList>
    </citation>
    <scope>GENOME REANNOTATION</scope>
    <source>
        <strain evidence="14">S / ATCC MYA-4624 / DSM 980 / FGSC 10383</strain>
    </source>
</reference>
<feature type="compositionally biased region" description="Pro residues" evidence="9">
    <location>
        <begin position="327"/>
        <end position="339"/>
    </location>
</feature>
<dbReference type="InterPro" id="IPR037202">
    <property type="entry name" value="ESCRT_assembly_dom"/>
</dbReference>
<dbReference type="GO" id="GO:0072666">
    <property type="term" value="P:establishment of protein localization to vacuole"/>
    <property type="evidence" value="ECO:0007669"/>
    <property type="project" value="UniProtKB-ARBA"/>
</dbReference>
<evidence type="ECO:0000256" key="5">
    <source>
        <dbReference type="ARBA" id="ARBA00022927"/>
    </source>
</evidence>
<feature type="coiled-coil region" evidence="8">
    <location>
        <begin position="523"/>
        <end position="550"/>
    </location>
</feature>
<dbReference type="InterPro" id="IPR008883">
    <property type="entry name" value="UEV_N"/>
</dbReference>
<feature type="compositionally biased region" description="Pro residues" evidence="9">
    <location>
        <begin position="449"/>
        <end position="466"/>
    </location>
</feature>
<feature type="compositionally biased region" description="Pro residues" evidence="9">
    <location>
        <begin position="300"/>
        <end position="310"/>
    </location>
</feature>
<feature type="compositionally biased region" description="Basic and acidic residues" evidence="9">
    <location>
        <begin position="348"/>
        <end position="357"/>
    </location>
</feature>
<evidence type="ECO:0000256" key="7">
    <source>
        <dbReference type="PROSITE-ProRule" id="PRU00644"/>
    </source>
</evidence>
<dbReference type="FunCoup" id="B2ADK8">
    <property type="interactions" value="542"/>
</dbReference>
<reference evidence="13" key="4">
    <citation type="submission" date="2015-04" db="EMBL/GenBank/DDBJ databases">
        <title>Maintaining two mating types: Structure of the mating type locus and its role in heterokaryosis in Podospora anserina.</title>
        <authorList>
            <person name="Grognet P."/>
            <person name="Bidard F."/>
            <person name="Kuchly C."/>
            <person name="Chan Ho Tong L."/>
            <person name="Coppin E."/>
            <person name="Ait Benkhali J."/>
            <person name="Couloux A."/>
            <person name="Wincker P."/>
            <person name="Debuchy R."/>
            <person name="Silar P."/>
        </authorList>
    </citation>
    <scope>NUCLEOTIDE SEQUENCE</scope>
</reference>
<feature type="compositionally biased region" description="Pro residues" evidence="9">
    <location>
        <begin position="259"/>
        <end position="282"/>
    </location>
</feature>
<dbReference type="InterPro" id="IPR016135">
    <property type="entry name" value="UBQ-conjugating_enzyme/RWD"/>
</dbReference>
<organism evidence="12">
    <name type="scientific">Podospora anserina (strain S / ATCC MYA-4624 / DSM 980 / FGSC 10383)</name>
    <name type="common">Pleurage anserina</name>
    <dbReference type="NCBI Taxonomy" id="515849"/>
    <lineage>
        <taxon>Eukaryota</taxon>
        <taxon>Fungi</taxon>
        <taxon>Dikarya</taxon>
        <taxon>Ascomycota</taxon>
        <taxon>Pezizomycotina</taxon>
        <taxon>Sordariomycetes</taxon>
        <taxon>Sordariomycetidae</taxon>
        <taxon>Sordariales</taxon>
        <taxon>Podosporaceae</taxon>
        <taxon>Podospora</taxon>
        <taxon>Podospora anserina</taxon>
    </lineage>
</organism>
<dbReference type="EMBL" id="FO904939">
    <property type="protein sequence ID" value="CDP27878.1"/>
    <property type="molecule type" value="Genomic_DNA"/>
</dbReference>
<evidence type="ECO:0000259" key="10">
    <source>
        <dbReference type="PROSITE" id="PS51312"/>
    </source>
</evidence>
<evidence type="ECO:0000256" key="2">
    <source>
        <dbReference type="ARBA" id="ARBA00009594"/>
    </source>
</evidence>
<name>B2ADK8_PODAN</name>
<keyword evidence="3 7" id="KW-0813">Transport</keyword>
<dbReference type="CDD" id="cd11685">
    <property type="entry name" value="UEV_TSG101-like"/>
    <property type="match status" value="1"/>
</dbReference>
<dbReference type="InterPro" id="IPR017916">
    <property type="entry name" value="SB_dom"/>
</dbReference>
<keyword evidence="14" id="KW-1185">Reference proteome</keyword>
<evidence type="ECO:0000256" key="6">
    <source>
        <dbReference type="ARBA" id="ARBA00023054"/>
    </source>
</evidence>
<dbReference type="Gene3D" id="6.10.140.820">
    <property type="match status" value="1"/>
</dbReference>
<dbReference type="OrthoDB" id="306304at2759"/>
<dbReference type="GO" id="GO:0006886">
    <property type="term" value="P:intracellular protein transport"/>
    <property type="evidence" value="ECO:0007669"/>
    <property type="project" value="UniProtKB-ARBA"/>
</dbReference>
<dbReference type="VEuPathDB" id="FungiDB:PODANS_4_1350"/>
<evidence type="ECO:0000259" key="11">
    <source>
        <dbReference type="PROSITE" id="PS51322"/>
    </source>
</evidence>
<feature type="compositionally biased region" description="Low complexity" evidence="9">
    <location>
        <begin position="431"/>
        <end position="448"/>
    </location>
</feature>
<feature type="region of interest" description="Disordered" evidence="9">
    <location>
        <begin position="253"/>
        <end position="494"/>
    </location>
</feature>
<proteinExistence type="inferred from homology"/>
<reference evidence="12 14" key="1">
    <citation type="journal article" date="2008" name="Genome Biol.">
        <title>The genome sequence of the model ascomycete fungus Podospora anserina.</title>
        <authorList>
            <person name="Espagne E."/>
            <person name="Lespinet O."/>
            <person name="Malagnac F."/>
            <person name="Da Silva C."/>
            <person name="Jaillon O."/>
            <person name="Porcel B.M."/>
            <person name="Couloux A."/>
            <person name="Aury J.-M."/>
            <person name="Segurens B."/>
            <person name="Poulain J."/>
            <person name="Anthouard V."/>
            <person name="Grossetete S."/>
            <person name="Khalili H."/>
            <person name="Coppin E."/>
            <person name="Dequard-Chablat M."/>
            <person name="Picard M."/>
            <person name="Contamine V."/>
            <person name="Arnaise S."/>
            <person name="Bourdais A."/>
            <person name="Berteaux-Lecellier V."/>
            <person name="Gautheret D."/>
            <person name="de Vries R.P."/>
            <person name="Battaglia E."/>
            <person name="Coutinho P.M."/>
            <person name="Danchin E.G.J."/>
            <person name="Henrissat B."/>
            <person name="El Khoury R."/>
            <person name="Sainsard-Chanet A."/>
            <person name="Boivin A."/>
            <person name="Pinan-Lucarre B."/>
            <person name="Sellem C.H."/>
            <person name="Debuchy R."/>
            <person name="Wincker P."/>
            <person name="Weissenbach J."/>
            <person name="Silar P."/>
        </authorList>
    </citation>
    <scope>NUCLEOTIDE SEQUENCE [LARGE SCALE GENOMIC DNA]</scope>
    <source>
        <strain evidence="14">S / ATCC MYA-4624 / DSM 980 / FGSC 10383</strain>
        <strain evidence="12">S mat+</strain>
    </source>
</reference>
<keyword evidence="5 7" id="KW-0653">Protein transport</keyword>
<dbReference type="Gene3D" id="3.10.110.10">
    <property type="entry name" value="Ubiquitin Conjugating Enzyme"/>
    <property type="match status" value="1"/>
</dbReference>
<dbReference type="PROSITE" id="PS51322">
    <property type="entry name" value="UEV"/>
    <property type="match status" value="1"/>
</dbReference>
<dbReference type="Proteomes" id="UP000001197">
    <property type="component" value="Chromosome 4"/>
</dbReference>
<dbReference type="KEGG" id="pan:PODANSg763"/>
<dbReference type="Pfam" id="PF05743">
    <property type="entry name" value="UEV"/>
    <property type="match status" value="1"/>
</dbReference>
<dbReference type="Pfam" id="PF09454">
    <property type="entry name" value="Vps23_core"/>
    <property type="match status" value="1"/>
</dbReference>
<dbReference type="PANTHER" id="PTHR23306:SF3">
    <property type="entry name" value="TUMOR SUPPRESSOR PROTEIN 101"/>
    <property type="match status" value="1"/>
</dbReference>
<dbReference type="RefSeq" id="XP_001903748.1">
    <property type="nucleotide sequence ID" value="XM_001903713.1"/>
</dbReference>
<evidence type="ECO:0000256" key="4">
    <source>
        <dbReference type="ARBA" id="ARBA00022753"/>
    </source>
</evidence>
<dbReference type="GO" id="GO:0043130">
    <property type="term" value="F:ubiquitin binding"/>
    <property type="evidence" value="ECO:0007669"/>
    <property type="project" value="TreeGrafter"/>
</dbReference>
<keyword evidence="6 8" id="KW-0175">Coiled coil</keyword>
<dbReference type="STRING" id="515849.B2ADK8"/>
<feature type="domain" description="UEV" evidence="11">
    <location>
        <begin position="112"/>
        <end position="257"/>
    </location>
</feature>
<dbReference type="SUPFAM" id="SSF54495">
    <property type="entry name" value="UBC-like"/>
    <property type="match status" value="1"/>
</dbReference>
<evidence type="ECO:0000313" key="13">
    <source>
        <dbReference type="EMBL" id="CDP27878.1"/>
    </source>
</evidence>
<protein>
    <submittedName>
        <fullName evidence="12">Podospora anserina S mat+ genomic DNA chromosome 4, supercontig 1</fullName>
    </submittedName>
</protein>
<comment type="similarity">
    <text evidence="2">Belongs to the ubiquitin-conjugating enzyme family. UEV subfamily.</text>
</comment>
<evidence type="ECO:0000256" key="8">
    <source>
        <dbReference type="SAM" id="Coils"/>
    </source>
</evidence>
<evidence type="ECO:0000256" key="9">
    <source>
        <dbReference type="SAM" id="MobiDB-lite"/>
    </source>
</evidence>
<feature type="domain" description="SB" evidence="10">
    <location>
        <begin position="588"/>
        <end position="656"/>
    </location>
</feature>
<feature type="region of interest" description="Disordered" evidence="9">
    <location>
        <begin position="64"/>
        <end position="83"/>
    </location>
</feature>
<dbReference type="eggNOG" id="KOG2391">
    <property type="taxonomic scope" value="Eukaryota"/>
</dbReference>
<dbReference type="PROSITE" id="PS51312">
    <property type="entry name" value="SB"/>
    <property type="match status" value="1"/>
</dbReference>
<dbReference type="SUPFAM" id="SSF140111">
    <property type="entry name" value="Endosomal sorting complex assembly domain"/>
    <property type="match status" value="1"/>
</dbReference>
<dbReference type="PANTHER" id="PTHR23306">
    <property type="entry name" value="TUMOR SUSCEPTIBILITY GENE 101 PROTEIN-RELATED"/>
    <property type="match status" value="1"/>
</dbReference>
<dbReference type="EMBL" id="CU633454">
    <property type="protein sequence ID" value="CAP61523.1"/>
    <property type="molecule type" value="Genomic_DNA"/>
</dbReference>
<feature type="compositionally biased region" description="Pro residues" evidence="9">
    <location>
        <begin position="369"/>
        <end position="422"/>
    </location>
</feature>
<evidence type="ECO:0000313" key="14">
    <source>
        <dbReference type="Proteomes" id="UP000001197"/>
    </source>
</evidence>
<evidence type="ECO:0000256" key="3">
    <source>
        <dbReference type="ARBA" id="ARBA00022448"/>
    </source>
</evidence>
<reference evidence="12" key="2">
    <citation type="submission" date="2008-07" db="EMBL/GenBank/DDBJ databases">
        <authorList>
            <person name="Genoscope - CEA"/>
        </authorList>
    </citation>
    <scope>NUCLEOTIDE SEQUENCE</scope>
    <source>
        <strain evidence="12">S mat+</strain>
    </source>
</reference>
<gene>
    <name evidence="12" type="ORF">PODANS_4_1350</name>
</gene>
<dbReference type="GeneID" id="6187965"/>
<comment type="subcellular location">
    <subcellularLocation>
        <location evidence="1">Endosome</location>
    </subcellularLocation>
</comment>
<accession>B2ADK8</accession>
<dbReference type="InterPro" id="IPR052070">
    <property type="entry name" value="ESCRT-I_UEV_domain"/>
</dbReference>
<keyword evidence="4" id="KW-0967">Endosome</keyword>
<feature type="compositionally biased region" description="Low complexity" evidence="9">
    <location>
        <begin position="474"/>
        <end position="485"/>
    </location>
</feature>
<evidence type="ECO:0000313" key="12">
    <source>
        <dbReference type="EMBL" id="CAP61523.1"/>
    </source>
</evidence>